<reference evidence="4" key="1">
    <citation type="submission" date="2024-02" db="UniProtKB">
        <authorList>
            <consortium name="WormBaseParasite"/>
        </authorList>
    </citation>
    <scope>IDENTIFICATION</scope>
</reference>
<feature type="domain" description="BEACH" evidence="2">
    <location>
        <begin position="221"/>
        <end position="482"/>
    </location>
</feature>
<dbReference type="WBParaSite" id="MBELARI_LOCUS11046">
    <property type="protein sequence ID" value="MBELARI_LOCUS11046"/>
    <property type="gene ID" value="MBELARI_LOCUS11046"/>
</dbReference>
<keyword evidence="3" id="KW-1185">Reference proteome</keyword>
<dbReference type="PROSITE" id="PS50197">
    <property type="entry name" value="BEACH"/>
    <property type="match status" value="1"/>
</dbReference>
<evidence type="ECO:0000259" key="2">
    <source>
        <dbReference type="PROSITE" id="PS50197"/>
    </source>
</evidence>
<dbReference type="Pfam" id="PF00400">
    <property type="entry name" value="WD40"/>
    <property type="match status" value="2"/>
</dbReference>
<dbReference type="InterPro" id="IPR015943">
    <property type="entry name" value="WD40/YVTN_repeat-like_dom_sf"/>
</dbReference>
<dbReference type="Gene3D" id="2.130.10.10">
    <property type="entry name" value="YVTN repeat-like/Quinoprotein amine dehydrogenase"/>
    <property type="match status" value="2"/>
</dbReference>
<dbReference type="InterPro" id="IPR000409">
    <property type="entry name" value="BEACH_dom"/>
</dbReference>
<dbReference type="SUPFAM" id="SSF81837">
    <property type="entry name" value="BEACH domain"/>
    <property type="match status" value="1"/>
</dbReference>
<dbReference type="PROSITE" id="PS50294">
    <property type="entry name" value="WD_REPEATS_REGION"/>
    <property type="match status" value="1"/>
</dbReference>
<sequence>MGFTNEKELLSVVNEVLDNVLKHERIEYVNLGGVECRIERHSTQSFLGTDLDEFLKESHHCDAFLDPEALLEEPNQRTKASFEVKRNWAQIWRTFAARFGASFVSLGEGAIPKETVVRKPNIIPHVRPVWLIIVYQELVLVVSPFKSATFSFSQVLKFAHRNLDVQSEEIHLVLLQLIECLHQLSKRGIFPVYSSSLFECDNVIWLECDAVRALKTMRVEGIVKEEKTLDQVTEMWRSRQISNFEYIIQINEFAGRKKGEIHNHPIVPWVVDFTSETDGWRPLERTKYRLQKGDQQLKEMYQREPAHHIPELLSELSYMVYRARIEPKERLCKYVRAKWEPREYPSSVRRMFELAPDECIPELYEDPKLLVSVHPDMPDIELPQFANKPEKFIKWHREKFESEEVSAKLNEWIDLTFGYKLQGEEAVKALNVHLCYAEQDRKVIDHGVVQLFQRPHPKRLLATNKTKNFVGLDSKFEAHLADKTVPSKSPSQDCPSLVDNFKKLLGNQETLQKYRSISLKSILITMIEISLPSECNNFLPSASFEARRQRALALVSQFTFKLPRHLRESTRWIVHYLSEKHQLPNFHDFHTSFPLEFHVPPEVLLFHDHLASFYGFHLIRKYSFVTVDEKRHASALHGEVESLRGCLLESSGSQQREARLALLVARLLNDPRASIAAVSRLFPTVCKTFSKSSIDLLFQPVKALLHNESTVKLLDRRFLLQVSIAYGARQFLEEIAPTLIEAVASKVQDRSIVAKESIVWLAKRYGPVVCARFISSNLLRILATCYTNLEVIATFLDHKDAFNQPLEGDTTGIRVEHCLSEIAASYSSTFITVQYIPFCADLIDQVLRRGPQQLEPALVSILRIARVSMRALSDAQLMNYLEDMIIGKIISRISKMVCSENTSFTSISVRRVLASKILAFLLELSRRVGAENVRMYAKQPFETFFESFVLLYEANEELIMYPKVTANPTLLESFPLWFVDSVVVCFCEEWGVPMLSSFCSEPAFLVPFVSAQSSSSPSHCSMTGVSLGNRLFSLSSPCNSASYSILGGSGCFDSGGSLSQLWCARVSAAVCGNGARQSPRFDQITLCSFSGHSGTIRRIEPLSNENSFVSASSDKTVKLWSIRHDQETSQCQWTYKGHSNSVRDVRLLDSGLIASTDGCLHVWDPFRGAVHSQLDWGSDGMIHCMDTLDRHTLVAASSLHSSVKIHDTRAADWISELRVSPLNGVVRSLSIRGNRMAISLSNGTVAVVDPRTGRIGSLSHGNHTHANGIAWLSPTAFIVSDSDEEAVVFDASPKIERCWSTPDLVQCIASDGDLLVTVQQANTFRLYSGQEMALSAKIKNDVIPGQVTALAYLSLNNNFILGSNSGTIRLLC</sequence>
<dbReference type="InterPro" id="IPR001680">
    <property type="entry name" value="WD40_rpt"/>
</dbReference>
<dbReference type="Pfam" id="PF02138">
    <property type="entry name" value="Beach"/>
    <property type="match status" value="1"/>
</dbReference>
<dbReference type="InterPro" id="IPR036372">
    <property type="entry name" value="BEACH_dom_sf"/>
</dbReference>
<feature type="repeat" description="WD" evidence="1">
    <location>
        <begin position="1089"/>
        <end position="1130"/>
    </location>
</feature>
<evidence type="ECO:0000313" key="3">
    <source>
        <dbReference type="Proteomes" id="UP000887575"/>
    </source>
</evidence>
<keyword evidence="1" id="KW-0853">WD repeat</keyword>
<name>A0AAF3EAU0_9BILA</name>
<protein>
    <submittedName>
        <fullName evidence="4">BEACH domain-containing protein</fullName>
    </submittedName>
</protein>
<proteinExistence type="predicted"/>
<dbReference type="PROSITE" id="PS50082">
    <property type="entry name" value="WD_REPEATS_2"/>
    <property type="match status" value="1"/>
</dbReference>
<dbReference type="Proteomes" id="UP000887575">
    <property type="component" value="Unassembled WGS sequence"/>
</dbReference>
<evidence type="ECO:0000313" key="4">
    <source>
        <dbReference type="WBParaSite" id="MBELARI_LOCUS11046"/>
    </source>
</evidence>
<dbReference type="PANTHER" id="PTHR46866:SF1">
    <property type="entry name" value="GH12955P"/>
    <property type="match status" value="1"/>
</dbReference>
<accession>A0AAF3EAU0</accession>
<evidence type="ECO:0000256" key="1">
    <source>
        <dbReference type="PROSITE-ProRule" id="PRU00221"/>
    </source>
</evidence>
<dbReference type="SMART" id="SM00320">
    <property type="entry name" value="WD40"/>
    <property type="match status" value="5"/>
</dbReference>
<dbReference type="SUPFAM" id="SSF50978">
    <property type="entry name" value="WD40 repeat-like"/>
    <property type="match status" value="1"/>
</dbReference>
<dbReference type="PANTHER" id="PTHR46866">
    <property type="entry name" value="GH12955P"/>
    <property type="match status" value="1"/>
</dbReference>
<organism evidence="3 4">
    <name type="scientific">Mesorhabditis belari</name>
    <dbReference type="NCBI Taxonomy" id="2138241"/>
    <lineage>
        <taxon>Eukaryota</taxon>
        <taxon>Metazoa</taxon>
        <taxon>Ecdysozoa</taxon>
        <taxon>Nematoda</taxon>
        <taxon>Chromadorea</taxon>
        <taxon>Rhabditida</taxon>
        <taxon>Rhabditina</taxon>
        <taxon>Rhabditomorpha</taxon>
        <taxon>Rhabditoidea</taxon>
        <taxon>Rhabditidae</taxon>
        <taxon>Mesorhabditinae</taxon>
        <taxon>Mesorhabditis</taxon>
    </lineage>
</organism>
<dbReference type="SMART" id="SM01026">
    <property type="entry name" value="Beach"/>
    <property type="match status" value="1"/>
</dbReference>
<dbReference type="InterPro" id="IPR036322">
    <property type="entry name" value="WD40_repeat_dom_sf"/>
</dbReference>
<dbReference type="Gene3D" id="1.10.1540.10">
    <property type="entry name" value="BEACH domain"/>
    <property type="match status" value="1"/>
</dbReference>
<dbReference type="CDD" id="cd06071">
    <property type="entry name" value="Beach"/>
    <property type="match status" value="1"/>
</dbReference>